<organism evidence="1 2">
    <name type="scientific">Mycolicibacterium helvum</name>
    <dbReference type="NCBI Taxonomy" id="1534349"/>
    <lineage>
        <taxon>Bacteria</taxon>
        <taxon>Bacillati</taxon>
        <taxon>Actinomycetota</taxon>
        <taxon>Actinomycetes</taxon>
        <taxon>Mycobacteriales</taxon>
        <taxon>Mycobacteriaceae</taxon>
        <taxon>Mycolicibacterium</taxon>
    </lineage>
</organism>
<keyword evidence="2" id="KW-1185">Reference proteome</keyword>
<dbReference type="InterPro" id="IPR016053">
    <property type="entry name" value="Haem_Oase-like"/>
</dbReference>
<dbReference type="AlphaFoldDB" id="A0A7I7TB81"/>
<protein>
    <recommendedName>
        <fullName evidence="3">Heme oxygenase</fullName>
    </recommendedName>
</protein>
<dbReference type="SUPFAM" id="SSF48613">
    <property type="entry name" value="Heme oxygenase-like"/>
    <property type="match status" value="1"/>
</dbReference>
<proteinExistence type="predicted"/>
<accession>A0A7I7TB81</accession>
<dbReference type="GO" id="GO:0006788">
    <property type="term" value="P:heme oxidation"/>
    <property type="evidence" value="ECO:0007669"/>
    <property type="project" value="InterPro"/>
</dbReference>
<evidence type="ECO:0008006" key="3">
    <source>
        <dbReference type="Google" id="ProtNLM"/>
    </source>
</evidence>
<sequence length="180" mass="18810">MRLDFGRLDAPGYLTVLNGLLVFHTAVAEFSRETIAQELGPNVALLCRELSLRADIGLMSQWSPAAADDGCPPQPGPVFADRLRGGRDERIGAAYVAAGSVLGGRIIAANLAASGGRVFPRSFFNADGLDVGRLWHDFKMALDDFGTSGADSARVIAGALAAYALFSDLLSRPDASSGAA</sequence>
<gene>
    <name evidence="1" type="ORF">MHEL_39840</name>
</gene>
<dbReference type="KEGG" id="mhev:MHEL_39840"/>
<dbReference type="GO" id="GO:0004392">
    <property type="term" value="F:heme oxygenase (decyclizing) activity"/>
    <property type="evidence" value="ECO:0007669"/>
    <property type="project" value="InterPro"/>
</dbReference>
<dbReference type="InterPro" id="IPR016084">
    <property type="entry name" value="Haem_Oase-like_multi-hlx"/>
</dbReference>
<dbReference type="Pfam" id="PF01126">
    <property type="entry name" value="Heme_oxygenase"/>
    <property type="match status" value="1"/>
</dbReference>
<dbReference type="CDD" id="cd19166">
    <property type="entry name" value="HemeO-bac"/>
    <property type="match status" value="1"/>
</dbReference>
<dbReference type="Proteomes" id="UP000467148">
    <property type="component" value="Chromosome"/>
</dbReference>
<evidence type="ECO:0000313" key="1">
    <source>
        <dbReference type="EMBL" id="BBY65741.1"/>
    </source>
</evidence>
<reference evidence="1 2" key="1">
    <citation type="journal article" date="2019" name="Emerg. Microbes Infect.">
        <title>Comprehensive subspecies identification of 175 nontuberculous mycobacteria species based on 7547 genomic profiles.</title>
        <authorList>
            <person name="Matsumoto Y."/>
            <person name="Kinjo T."/>
            <person name="Motooka D."/>
            <person name="Nabeya D."/>
            <person name="Jung N."/>
            <person name="Uechi K."/>
            <person name="Horii T."/>
            <person name="Iida T."/>
            <person name="Fujita J."/>
            <person name="Nakamura S."/>
        </authorList>
    </citation>
    <scope>NUCLEOTIDE SEQUENCE [LARGE SCALE GENOMIC DNA]</scope>
    <source>
        <strain evidence="1 2">JCM 30396</strain>
    </source>
</reference>
<dbReference type="Gene3D" id="1.20.910.10">
    <property type="entry name" value="Heme oxygenase-like"/>
    <property type="match status" value="1"/>
</dbReference>
<name>A0A7I7TB81_9MYCO</name>
<dbReference type="EMBL" id="AP022596">
    <property type="protein sequence ID" value="BBY65741.1"/>
    <property type="molecule type" value="Genomic_DNA"/>
</dbReference>
<evidence type="ECO:0000313" key="2">
    <source>
        <dbReference type="Proteomes" id="UP000467148"/>
    </source>
</evidence>